<dbReference type="EMBL" id="CAAGRJ010015532">
    <property type="protein sequence ID" value="VFV31306.1"/>
    <property type="molecule type" value="Genomic_DNA"/>
</dbReference>
<evidence type="ECO:0000256" key="1">
    <source>
        <dbReference type="SAM" id="MobiDB-lite"/>
    </source>
</evidence>
<name>A0A485NI12_LYNPA</name>
<feature type="region of interest" description="Disordered" evidence="1">
    <location>
        <begin position="1"/>
        <end position="32"/>
    </location>
</feature>
<reference evidence="2 3" key="1">
    <citation type="submission" date="2019-01" db="EMBL/GenBank/DDBJ databases">
        <authorList>
            <person name="Alioto T."/>
            <person name="Alioto T."/>
        </authorList>
    </citation>
    <scope>NUCLEOTIDE SEQUENCE [LARGE SCALE GENOMIC DNA]</scope>
</reference>
<dbReference type="Proteomes" id="UP000386466">
    <property type="component" value="Unassembled WGS sequence"/>
</dbReference>
<protein>
    <submittedName>
        <fullName evidence="2">Uncharacterized protein</fullName>
    </submittedName>
</protein>
<gene>
    <name evidence="2" type="ORF">LYPA_23C014036</name>
</gene>
<feature type="non-terminal residue" evidence="2">
    <location>
        <position position="197"/>
    </location>
</feature>
<dbReference type="AlphaFoldDB" id="A0A485NI12"/>
<proteinExistence type="predicted"/>
<accession>A0A485NI12</accession>
<keyword evidence="3" id="KW-1185">Reference proteome</keyword>
<sequence length="197" mass="21550">MLGSSLEELTLQRRPGGGVAASPVPGSLTSSPHSAWGPCFHPTPCCSHRPGFVPERPERLAGSLLERSQQSLGVSPASRFVRPTRFQGGKRFSYPTASRLAKVVVCLSPNHPTQSVEEKADRPTKAQAEFLMQRRLTTSACFVSKLPEGHRCCMLVPLKLPEPLSRILTGRAPYNVVHFPCFYLQTNIAADGRWNSA</sequence>
<evidence type="ECO:0000313" key="2">
    <source>
        <dbReference type="EMBL" id="VFV31306.1"/>
    </source>
</evidence>
<evidence type="ECO:0000313" key="3">
    <source>
        <dbReference type="Proteomes" id="UP000386466"/>
    </source>
</evidence>
<organism evidence="2 3">
    <name type="scientific">Lynx pardinus</name>
    <name type="common">Iberian lynx</name>
    <name type="synonym">Felis pardina</name>
    <dbReference type="NCBI Taxonomy" id="191816"/>
    <lineage>
        <taxon>Eukaryota</taxon>
        <taxon>Metazoa</taxon>
        <taxon>Chordata</taxon>
        <taxon>Craniata</taxon>
        <taxon>Vertebrata</taxon>
        <taxon>Euteleostomi</taxon>
        <taxon>Mammalia</taxon>
        <taxon>Eutheria</taxon>
        <taxon>Laurasiatheria</taxon>
        <taxon>Carnivora</taxon>
        <taxon>Feliformia</taxon>
        <taxon>Felidae</taxon>
        <taxon>Felinae</taxon>
        <taxon>Lynx</taxon>
    </lineage>
</organism>